<dbReference type="SUPFAM" id="SSF51445">
    <property type="entry name" value="(Trans)glycosidases"/>
    <property type="match status" value="1"/>
</dbReference>
<sequence length="674" mass="76083">MKFLSLFSSSFMITFLWLLSVTCLAQKIPYGKNSFVNYKTDQGTFDVFVNGKQVLRDGYSEVLVNKNKVTSKDYVTRTTSRSSFRNAIGKGLLYKFKTIDKSGFGMVQSIFAYTDQDFFVIDVTVFGTDLSSNQMFPLKGELIGVNDFSTQTSLFVPFDNDTFISYQANLLTLKKENVSAEITSVYDNGSRKGYVVGTLNHNEWKTGLKTRMLNQSNLQLATECGYTNYDITRDKIEHGYLKGNSISSSKILFGYFDDWRNGMEIYAKTVRAVEKPIVANWNGPTPVGWNSWGVIQEKLSYEKATQVVDFFATNLKSFRIGNIAYIDLDSYWDNMLKGNDYTMLKKFADYCKSKGLKPGIYWAPFTDWGFHGGPQRKAPGSDYTFGEMWTKINDGFHDFDGARALDPTHPGTQKRINSVISHLKESGFEMIKIDFLGHAAVESTQFYDPKITTGMQSYRIGMEYLLKCLDNKMLVYAAISPSMASGKYVQVRRIACDAFKSIKDTKYTLNSVTNGWWQTYLYNYIDGDHVVLADESEAANVSRTLSAIVTGTLIVGDDFSVDGQWKARAEKLFQNEDLLNIIIDGKAFRPVDGDMGKGASNQYIKDLGKIKYVALFNFENSHATAKIDYSRLGIDESSIISIEDLVDHQIVNPENYHQKELGAAQATMLKINIK</sequence>
<dbReference type="Proteomes" id="UP000291485">
    <property type="component" value="Unassembled WGS sequence"/>
</dbReference>
<evidence type="ECO:0000256" key="2">
    <source>
        <dbReference type="ARBA" id="ARBA00022801"/>
    </source>
</evidence>
<dbReference type="GO" id="GO:0004553">
    <property type="term" value="F:hydrolase activity, hydrolyzing O-glycosyl compounds"/>
    <property type="evidence" value="ECO:0007669"/>
    <property type="project" value="InterPro"/>
</dbReference>
<dbReference type="AlphaFoldDB" id="A0A4R0P3A8"/>
<gene>
    <name evidence="4" type="ORF">EZ449_12890</name>
</gene>
<dbReference type="OrthoDB" id="1031955at2"/>
<organism evidence="4 5">
    <name type="scientific">Pedobacter frigidisoli</name>
    <dbReference type="NCBI Taxonomy" id="2530455"/>
    <lineage>
        <taxon>Bacteria</taxon>
        <taxon>Pseudomonadati</taxon>
        <taxon>Bacteroidota</taxon>
        <taxon>Sphingobacteriia</taxon>
        <taxon>Sphingobacteriales</taxon>
        <taxon>Sphingobacteriaceae</taxon>
        <taxon>Pedobacter</taxon>
    </lineage>
</organism>
<dbReference type="RefSeq" id="WP_131559381.1">
    <property type="nucleotide sequence ID" value="NZ_SJSN01000009.1"/>
</dbReference>
<dbReference type="GO" id="GO:0005975">
    <property type="term" value="P:carbohydrate metabolic process"/>
    <property type="evidence" value="ECO:0007669"/>
    <property type="project" value="InterPro"/>
</dbReference>
<comment type="caution">
    <text evidence="4">The sequence shown here is derived from an EMBL/GenBank/DDBJ whole genome shotgun (WGS) entry which is preliminary data.</text>
</comment>
<dbReference type="InterPro" id="IPR017853">
    <property type="entry name" value="GH"/>
</dbReference>
<name>A0A4R0P3A8_9SPHI</name>
<dbReference type="EMBL" id="SJSN01000009">
    <property type="protein sequence ID" value="TCD08294.1"/>
    <property type="molecule type" value="Genomic_DNA"/>
</dbReference>
<evidence type="ECO:0000256" key="1">
    <source>
        <dbReference type="ARBA" id="ARBA00009743"/>
    </source>
</evidence>
<keyword evidence="5" id="KW-1185">Reference proteome</keyword>
<proteinExistence type="inferred from homology"/>
<dbReference type="Gene3D" id="3.20.20.70">
    <property type="entry name" value="Aldolase class I"/>
    <property type="match status" value="1"/>
</dbReference>
<evidence type="ECO:0000313" key="5">
    <source>
        <dbReference type="Proteomes" id="UP000291485"/>
    </source>
</evidence>
<reference evidence="4 5" key="1">
    <citation type="submission" date="2019-02" db="EMBL/GenBank/DDBJ databases">
        <title>Pedobacter sp. RP-3-11 sp. nov., isolated from Arctic soil.</title>
        <authorList>
            <person name="Dahal R.H."/>
        </authorList>
    </citation>
    <scope>NUCLEOTIDE SEQUENCE [LARGE SCALE GENOMIC DNA]</scope>
    <source>
        <strain evidence="4 5">RP-3-11</strain>
    </source>
</reference>
<dbReference type="PANTHER" id="PTHR11452">
    <property type="entry name" value="ALPHA-GALACTOSIDASE/ALPHA-N-ACETYLGALACTOSAMINIDASE"/>
    <property type="match status" value="1"/>
</dbReference>
<comment type="similarity">
    <text evidence="1">Belongs to the glycosyl hydrolase 27 family.</text>
</comment>
<accession>A0A4R0P3A8</accession>
<evidence type="ECO:0000313" key="4">
    <source>
        <dbReference type="EMBL" id="TCD08294.1"/>
    </source>
</evidence>
<dbReference type="InterPro" id="IPR002241">
    <property type="entry name" value="Glyco_hydro_27"/>
</dbReference>
<dbReference type="PANTHER" id="PTHR11452:SF75">
    <property type="entry name" value="ALPHA-GALACTOSIDASE MEL1"/>
    <property type="match status" value="1"/>
</dbReference>
<keyword evidence="3" id="KW-0326">Glycosidase</keyword>
<keyword evidence="2" id="KW-0378">Hydrolase</keyword>
<evidence type="ECO:0000256" key="3">
    <source>
        <dbReference type="ARBA" id="ARBA00023295"/>
    </source>
</evidence>
<protein>
    <submittedName>
        <fullName evidence="4">Alpha-galactosidase</fullName>
    </submittedName>
</protein>
<dbReference type="InterPro" id="IPR013785">
    <property type="entry name" value="Aldolase_TIM"/>
</dbReference>